<evidence type="ECO:0000259" key="1">
    <source>
        <dbReference type="Pfam" id="PF13482"/>
    </source>
</evidence>
<dbReference type="AlphaFoldDB" id="A0A8J7W0A1"/>
<comment type="caution">
    <text evidence="2">The sequence shown here is derived from an EMBL/GenBank/DDBJ whole genome shotgun (WGS) entry which is preliminary data.</text>
</comment>
<protein>
    <submittedName>
        <fullName evidence="2">Ribonuclease H-like domain-containing protein</fullName>
    </submittedName>
</protein>
<dbReference type="InterPro" id="IPR038720">
    <property type="entry name" value="YprB_RNase_H-like_dom"/>
</dbReference>
<keyword evidence="3" id="KW-1185">Reference proteome</keyword>
<dbReference type="InterPro" id="IPR012337">
    <property type="entry name" value="RNaseH-like_sf"/>
</dbReference>
<dbReference type="PANTHER" id="PTHR38462">
    <property type="entry name" value="EXONUCLEASE-LIKE PROTEIN"/>
    <property type="match status" value="1"/>
</dbReference>
<dbReference type="PANTHER" id="PTHR38462:SF1">
    <property type="entry name" value="YPRB RIBONUCLEASE H-LIKE DOMAIN-CONTAINING PROTEIN"/>
    <property type="match status" value="1"/>
</dbReference>
<dbReference type="RefSeq" id="WP_227017002.1">
    <property type="nucleotide sequence ID" value="NZ_JAGSND010000002.1"/>
</dbReference>
<sequence length="339" mass="40095">MHIEEKNYQDPFYHSNIFNFYFKNLKIGILDIETTGLNPDRNRVILGGLVTKEDDGIRSLQIFSESREEEATLLEAYLNEIKKLDVLVSYNGDHFDLPFLSKRFHFHGLCKEFHKSPLHCFSMHKSLDLYRTVDRYSNIRKSLPNLKQKTLETYLGLWSDRSDEISGADSVEMYYDYLKTKDESLREKILLHNKDDILQLTRLMKILDKLDLHEIMFHTGFPVFLEDKRLLIESISLKKDVLYIIGRHKNIPMEYRCYNSAYAAELSHRNQQLFIKIPCRAALDCLYIDLEDFRIDSAQLEKYPGYQSGYLLVKETDALNYLEVNHFLRLLLEEILKEL</sequence>
<dbReference type="EMBL" id="JAGSND010000002">
    <property type="protein sequence ID" value="MBR0596868.1"/>
    <property type="molecule type" value="Genomic_DNA"/>
</dbReference>
<feature type="domain" description="YprB ribonuclease H-like" evidence="1">
    <location>
        <begin position="30"/>
        <end position="207"/>
    </location>
</feature>
<dbReference type="SUPFAM" id="SSF53098">
    <property type="entry name" value="Ribonuclease H-like"/>
    <property type="match status" value="1"/>
</dbReference>
<reference evidence="2" key="1">
    <citation type="submission" date="2021-04" db="EMBL/GenBank/DDBJ databases">
        <title>Sinoanaerobacter chloroacetimidivorans sp. nov., an obligate anaerobic bacterium isolated from anaerobic sludge.</title>
        <authorList>
            <person name="Bao Y."/>
        </authorList>
    </citation>
    <scope>NUCLEOTIDE SEQUENCE</scope>
    <source>
        <strain evidence="2">BAD-6</strain>
    </source>
</reference>
<dbReference type="Pfam" id="PF13482">
    <property type="entry name" value="RNase_H_2"/>
    <property type="match status" value="1"/>
</dbReference>
<dbReference type="Gene3D" id="3.30.420.10">
    <property type="entry name" value="Ribonuclease H-like superfamily/Ribonuclease H"/>
    <property type="match status" value="1"/>
</dbReference>
<dbReference type="Proteomes" id="UP000675664">
    <property type="component" value="Unassembled WGS sequence"/>
</dbReference>
<dbReference type="InterPro" id="IPR036397">
    <property type="entry name" value="RNaseH_sf"/>
</dbReference>
<evidence type="ECO:0000313" key="3">
    <source>
        <dbReference type="Proteomes" id="UP000675664"/>
    </source>
</evidence>
<reference evidence="2" key="2">
    <citation type="submission" date="2021-04" db="EMBL/GenBank/DDBJ databases">
        <authorList>
            <person name="Liu J."/>
        </authorList>
    </citation>
    <scope>NUCLEOTIDE SEQUENCE</scope>
    <source>
        <strain evidence="2">BAD-6</strain>
    </source>
</reference>
<organism evidence="2 3">
    <name type="scientific">Sinanaerobacter chloroacetimidivorans</name>
    <dbReference type="NCBI Taxonomy" id="2818044"/>
    <lineage>
        <taxon>Bacteria</taxon>
        <taxon>Bacillati</taxon>
        <taxon>Bacillota</taxon>
        <taxon>Clostridia</taxon>
        <taxon>Peptostreptococcales</taxon>
        <taxon>Anaerovoracaceae</taxon>
        <taxon>Sinanaerobacter</taxon>
    </lineage>
</organism>
<dbReference type="GO" id="GO:0003676">
    <property type="term" value="F:nucleic acid binding"/>
    <property type="evidence" value="ECO:0007669"/>
    <property type="project" value="InterPro"/>
</dbReference>
<evidence type="ECO:0000313" key="2">
    <source>
        <dbReference type="EMBL" id="MBR0596868.1"/>
    </source>
</evidence>
<accession>A0A8J7W0A1</accession>
<proteinExistence type="predicted"/>
<name>A0A8J7W0A1_9FIRM</name>
<gene>
    <name evidence="2" type="ORF">KCX82_03165</name>
</gene>